<evidence type="ECO:0000313" key="2">
    <source>
        <dbReference type="EMBL" id="KAJ1520305.1"/>
    </source>
</evidence>
<dbReference type="InterPro" id="IPR036047">
    <property type="entry name" value="F-box-like_dom_sf"/>
</dbReference>
<feature type="domain" description="F-box" evidence="1">
    <location>
        <begin position="1"/>
        <end position="54"/>
    </location>
</feature>
<dbReference type="Pfam" id="PF12937">
    <property type="entry name" value="F-box-like"/>
    <property type="match status" value="1"/>
</dbReference>
<evidence type="ECO:0000259" key="1">
    <source>
        <dbReference type="PROSITE" id="PS50181"/>
    </source>
</evidence>
<sequence>MSMDALPDELLLHVFAMVTPEQDDSRSTLRLLQLRAVSRRWRRLLQSPAAWRHRRLSLVVTQHALGCGAPALRLLPALHTLRLFLDYGSSRESRAVVQDLAASQCQVSRGLRLKRPATIRFAFALEHDSNLWSISHHLGGK</sequence>
<gene>
    <name evidence="2" type="ORF">ONE63_004504</name>
</gene>
<dbReference type="AlphaFoldDB" id="A0AAV7X9X7"/>
<evidence type="ECO:0000313" key="3">
    <source>
        <dbReference type="Proteomes" id="UP001075354"/>
    </source>
</evidence>
<protein>
    <recommendedName>
        <fullName evidence="1">F-box domain-containing protein</fullName>
    </recommendedName>
</protein>
<dbReference type="SUPFAM" id="SSF81383">
    <property type="entry name" value="F-box domain"/>
    <property type="match status" value="1"/>
</dbReference>
<name>A0AAV7X9X7_9NEOP</name>
<dbReference type="PROSITE" id="PS50181">
    <property type="entry name" value="FBOX"/>
    <property type="match status" value="1"/>
</dbReference>
<dbReference type="Proteomes" id="UP001075354">
    <property type="component" value="Chromosome 15"/>
</dbReference>
<accession>A0AAV7X9X7</accession>
<dbReference type="InterPro" id="IPR001810">
    <property type="entry name" value="F-box_dom"/>
</dbReference>
<dbReference type="Gene3D" id="1.20.1280.50">
    <property type="match status" value="1"/>
</dbReference>
<comment type="caution">
    <text evidence="2">The sequence shown here is derived from an EMBL/GenBank/DDBJ whole genome shotgun (WGS) entry which is preliminary data.</text>
</comment>
<organism evidence="2 3">
    <name type="scientific">Megalurothrips usitatus</name>
    <name type="common">bean blossom thrips</name>
    <dbReference type="NCBI Taxonomy" id="439358"/>
    <lineage>
        <taxon>Eukaryota</taxon>
        <taxon>Metazoa</taxon>
        <taxon>Ecdysozoa</taxon>
        <taxon>Arthropoda</taxon>
        <taxon>Hexapoda</taxon>
        <taxon>Insecta</taxon>
        <taxon>Pterygota</taxon>
        <taxon>Neoptera</taxon>
        <taxon>Paraneoptera</taxon>
        <taxon>Thysanoptera</taxon>
        <taxon>Terebrantia</taxon>
        <taxon>Thripoidea</taxon>
        <taxon>Thripidae</taxon>
        <taxon>Megalurothrips</taxon>
    </lineage>
</organism>
<keyword evidence="3" id="KW-1185">Reference proteome</keyword>
<reference evidence="2" key="1">
    <citation type="submission" date="2022-12" db="EMBL/GenBank/DDBJ databases">
        <title>Chromosome-level genome assembly of the bean flower thrips Megalurothrips usitatus.</title>
        <authorList>
            <person name="Ma L."/>
            <person name="Liu Q."/>
            <person name="Li H."/>
            <person name="Cai W."/>
        </authorList>
    </citation>
    <scope>NUCLEOTIDE SEQUENCE</scope>
    <source>
        <strain evidence="2">Cailab_2022a</strain>
    </source>
</reference>
<proteinExistence type="predicted"/>
<dbReference type="EMBL" id="JAPTSV010000015">
    <property type="protein sequence ID" value="KAJ1520305.1"/>
    <property type="molecule type" value="Genomic_DNA"/>
</dbReference>